<name>A0A5P1ESZ0_ASPOF</name>
<proteinExistence type="predicted"/>
<dbReference type="Gramene" id="ONK67839">
    <property type="protein sequence ID" value="ONK67839"/>
    <property type="gene ID" value="A4U43_C05F4320"/>
</dbReference>
<accession>A0A5P1ESZ0</accession>
<reference evidence="2" key="1">
    <citation type="journal article" date="2017" name="Nat. Commun.">
        <title>The asparagus genome sheds light on the origin and evolution of a young Y chromosome.</title>
        <authorList>
            <person name="Harkess A."/>
            <person name="Zhou J."/>
            <person name="Xu C."/>
            <person name="Bowers J.E."/>
            <person name="Van der Hulst R."/>
            <person name="Ayyampalayam S."/>
            <person name="Mercati F."/>
            <person name="Riccardi P."/>
            <person name="McKain M.R."/>
            <person name="Kakrana A."/>
            <person name="Tang H."/>
            <person name="Ray J."/>
            <person name="Groenendijk J."/>
            <person name="Arikit S."/>
            <person name="Mathioni S.M."/>
            <person name="Nakano M."/>
            <person name="Shan H."/>
            <person name="Telgmann-Rauber A."/>
            <person name="Kanno A."/>
            <person name="Yue Z."/>
            <person name="Chen H."/>
            <person name="Li W."/>
            <person name="Chen Y."/>
            <person name="Xu X."/>
            <person name="Zhang Y."/>
            <person name="Luo S."/>
            <person name="Chen H."/>
            <person name="Gao J."/>
            <person name="Mao Z."/>
            <person name="Pires J.C."/>
            <person name="Luo M."/>
            <person name="Kudrna D."/>
            <person name="Wing R.A."/>
            <person name="Meyers B.C."/>
            <person name="Yi K."/>
            <person name="Kong H."/>
            <person name="Lavrijsen P."/>
            <person name="Sunseri F."/>
            <person name="Falavigna A."/>
            <person name="Ye Y."/>
            <person name="Leebens-Mack J.H."/>
            <person name="Chen G."/>
        </authorList>
    </citation>
    <scope>NUCLEOTIDE SEQUENCE [LARGE SCALE GENOMIC DNA]</scope>
    <source>
        <strain evidence="2">cv. DH0086</strain>
    </source>
</reference>
<evidence type="ECO:0000313" key="1">
    <source>
        <dbReference type="EMBL" id="ONK67839.1"/>
    </source>
</evidence>
<dbReference type="EMBL" id="CM007385">
    <property type="protein sequence ID" value="ONK67839.1"/>
    <property type="molecule type" value="Genomic_DNA"/>
</dbReference>
<gene>
    <name evidence="1" type="ORF">A4U43_C05F4320</name>
</gene>
<dbReference type="Pfam" id="PF26102">
    <property type="entry name" value="Ig_SPL7"/>
    <property type="match status" value="1"/>
</dbReference>
<organism evidence="1 2">
    <name type="scientific">Asparagus officinalis</name>
    <name type="common">Garden asparagus</name>
    <dbReference type="NCBI Taxonomy" id="4686"/>
    <lineage>
        <taxon>Eukaryota</taxon>
        <taxon>Viridiplantae</taxon>
        <taxon>Streptophyta</taxon>
        <taxon>Embryophyta</taxon>
        <taxon>Tracheophyta</taxon>
        <taxon>Spermatophyta</taxon>
        <taxon>Magnoliopsida</taxon>
        <taxon>Liliopsida</taxon>
        <taxon>Asparagales</taxon>
        <taxon>Asparagaceae</taxon>
        <taxon>Asparagoideae</taxon>
        <taxon>Asparagus</taxon>
    </lineage>
</organism>
<dbReference type="AlphaFoldDB" id="A0A5P1ESZ0"/>
<dbReference type="Proteomes" id="UP000243459">
    <property type="component" value="Chromosome 5"/>
</dbReference>
<keyword evidence="2" id="KW-1185">Reference proteome</keyword>
<protein>
    <submittedName>
        <fullName evidence="1">Uncharacterized protein</fullName>
    </submittedName>
</protein>
<evidence type="ECO:0000313" key="2">
    <source>
        <dbReference type="Proteomes" id="UP000243459"/>
    </source>
</evidence>
<sequence>MEPGCEPSLILPRLDLKPVWKIHLCKSWKTWRALELIYVSPIAVVSAQKTSFVLKGRNLTAPGTRIHCTYMGGYTLKEVIGSVYQDTIYKGSSTECFSFHCESGDVFGRCFIEVLVVHRTS</sequence>